<gene>
    <name evidence="1" type="ordered locus">Bcell_2771</name>
</gene>
<dbReference type="STRING" id="649639.Bcell_2771"/>
<dbReference type="KEGG" id="bco:Bcell_2771"/>
<dbReference type="PANTHER" id="PTHR21621:SF0">
    <property type="entry name" value="BETA-CITRYLGLUTAMATE SYNTHASE B-RELATED"/>
    <property type="match status" value="1"/>
</dbReference>
<accession>E6TW69</accession>
<evidence type="ECO:0008006" key="3">
    <source>
        <dbReference type="Google" id="ProtNLM"/>
    </source>
</evidence>
<dbReference type="Pfam" id="PF14398">
    <property type="entry name" value="ATPgrasp_YheCD"/>
    <property type="match status" value="1"/>
</dbReference>
<keyword evidence="2" id="KW-1185">Reference proteome</keyword>
<organism evidence="1 2">
    <name type="scientific">Evansella cellulosilytica (strain ATCC 21833 / DSM 2522 / FERM P-1141 / JCM 9156 / N-4)</name>
    <name type="common">Bacillus cellulosilyticus</name>
    <dbReference type="NCBI Taxonomy" id="649639"/>
    <lineage>
        <taxon>Bacteria</taxon>
        <taxon>Bacillati</taxon>
        <taxon>Bacillota</taxon>
        <taxon>Bacilli</taxon>
        <taxon>Bacillales</taxon>
        <taxon>Bacillaceae</taxon>
        <taxon>Evansella</taxon>
    </lineage>
</organism>
<name>E6TW69_EVAC2</name>
<protein>
    <recommendedName>
        <fullName evidence="3">YheC/YheD family protein</fullName>
    </recommendedName>
</protein>
<dbReference type="GO" id="GO:0005737">
    <property type="term" value="C:cytoplasm"/>
    <property type="evidence" value="ECO:0007669"/>
    <property type="project" value="TreeGrafter"/>
</dbReference>
<reference evidence="1" key="1">
    <citation type="submission" date="2010-12" db="EMBL/GenBank/DDBJ databases">
        <title>Complete sequence of Bacillus cellulosilyticus DSM 2522.</title>
        <authorList>
            <consortium name="US DOE Joint Genome Institute"/>
            <person name="Lucas S."/>
            <person name="Copeland A."/>
            <person name="Lapidus A."/>
            <person name="Cheng J.-F."/>
            <person name="Bruce D."/>
            <person name="Goodwin L."/>
            <person name="Pitluck S."/>
            <person name="Chertkov O."/>
            <person name="Detter J.C."/>
            <person name="Han C."/>
            <person name="Tapia R."/>
            <person name="Land M."/>
            <person name="Hauser L."/>
            <person name="Jeffries C."/>
            <person name="Kyrpides N."/>
            <person name="Ivanova N."/>
            <person name="Mikhailova N."/>
            <person name="Brumm P."/>
            <person name="Mead D."/>
            <person name="Woyke T."/>
        </authorList>
    </citation>
    <scope>NUCLEOTIDE SEQUENCE [LARGE SCALE GENOMIC DNA]</scope>
    <source>
        <strain evidence="1">DSM 2522</strain>
    </source>
</reference>
<dbReference type="HOGENOM" id="CLU_044334_0_0_9"/>
<dbReference type="GO" id="GO:0016879">
    <property type="term" value="F:ligase activity, forming carbon-nitrogen bonds"/>
    <property type="evidence" value="ECO:0007669"/>
    <property type="project" value="TreeGrafter"/>
</dbReference>
<evidence type="ECO:0000313" key="1">
    <source>
        <dbReference type="EMBL" id="ADU31025.1"/>
    </source>
</evidence>
<dbReference type="eggNOG" id="COG0189">
    <property type="taxonomic scope" value="Bacteria"/>
</dbReference>
<dbReference type="OrthoDB" id="7869153at2"/>
<dbReference type="PANTHER" id="PTHR21621">
    <property type="entry name" value="RIBOSOMAL PROTEIN S6 MODIFICATION PROTEIN"/>
    <property type="match status" value="1"/>
</dbReference>
<dbReference type="RefSeq" id="WP_013489358.1">
    <property type="nucleotide sequence ID" value="NC_014829.1"/>
</dbReference>
<proteinExistence type="predicted"/>
<dbReference type="InterPro" id="IPR026838">
    <property type="entry name" value="YheC/D"/>
</dbReference>
<evidence type="ECO:0000313" key="2">
    <source>
        <dbReference type="Proteomes" id="UP000001401"/>
    </source>
</evidence>
<dbReference type="AlphaFoldDB" id="E6TW69"/>
<dbReference type="SUPFAM" id="SSF56059">
    <property type="entry name" value="Glutathione synthetase ATP-binding domain-like"/>
    <property type="match status" value="1"/>
</dbReference>
<dbReference type="Proteomes" id="UP000001401">
    <property type="component" value="Chromosome"/>
</dbReference>
<dbReference type="EMBL" id="CP002394">
    <property type="protein sequence ID" value="ADU31025.1"/>
    <property type="molecule type" value="Genomic_DNA"/>
</dbReference>
<sequence length="370" mass="43598">MRTKHSKIAIGVLVSNRNIQRLYNQQPNEKLASLTEASQDKQIELYFFSTEEIDLKKKVITALHFDKTIKKYKEKIISYPTIIYNRGGGTTKETNKHFFEQLKQKKCLYLNYPNGFDKWENHKHLQKCEKVKKHLPATRLLRSEKTLKRMFKKTKTVYVKATRSGQGKHVIRVTKLRNGLFEYSYFYRQMYTNKVRGLTHLYKVLKEFFAKKIVIVQEAIPLYKIGQSIIDLRVEVQRSYTGKIELIAIPVRKSLIHSPITTHAESYPFEQFMTDFLHYSDKQIVQLKYRIEQLVKNIYVCLEDKYGPIGELGIDLALDKTGKLWYIESNSQSAKVSFMNAYDKHTIDQSYSNLLGYAKYLYHHQNVAHK</sequence>